<evidence type="ECO:0000313" key="3">
    <source>
        <dbReference type="Proteomes" id="UP000192936"/>
    </source>
</evidence>
<gene>
    <name evidence="2" type="ORF">SAMN02982917_5485</name>
</gene>
<dbReference type="AlphaFoldDB" id="A0A1X7HB98"/>
<dbReference type="EMBL" id="FXAK01000007">
    <property type="protein sequence ID" value="SMF83192.1"/>
    <property type="molecule type" value="Genomic_DNA"/>
</dbReference>
<dbReference type="Gene3D" id="2.60.120.920">
    <property type="match status" value="1"/>
</dbReference>
<name>A0A1X7HB98_9PROT</name>
<dbReference type="Proteomes" id="UP000192936">
    <property type="component" value="Unassembled WGS sequence"/>
</dbReference>
<feature type="region of interest" description="Disordered" evidence="1">
    <location>
        <begin position="69"/>
        <end position="121"/>
    </location>
</feature>
<dbReference type="OrthoDB" id="7306598at2"/>
<evidence type="ECO:0008006" key="4">
    <source>
        <dbReference type="Google" id="ProtNLM"/>
    </source>
</evidence>
<dbReference type="InterPro" id="IPR043136">
    <property type="entry name" value="B30.2/SPRY_sf"/>
</dbReference>
<organism evidence="2 3">
    <name type="scientific">Azospirillum oryzae</name>
    <dbReference type="NCBI Taxonomy" id="286727"/>
    <lineage>
        <taxon>Bacteria</taxon>
        <taxon>Pseudomonadati</taxon>
        <taxon>Pseudomonadota</taxon>
        <taxon>Alphaproteobacteria</taxon>
        <taxon>Rhodospirillales</taxon>
        <taxon>Azospirillaceae</taxon>
        <taxon>Azospirillum</taxon>
    </lineage>
</organism>
<dbReference type="RefSeq" id="WP_085090233.1">
    <property type="nucleotide sequence ID" value="NZ_FXAK01000007.1"/>
</dbReference>
<dbReference type="InterPro" id="IPR013320">
    <property type="entry name" value="ConA-like_dom_sf"/>
</dbReference>
<proteinExistence type="predicted"/>
<protein>
    <recommendedName>
        <fullName evidence="4">Collagen triple helix repeat-containing protein</fullName>
    </recommendedName>
</protein>
<reference evidence="2 3" key="1">
    <citation type="submission" date="2017-04" db="EMBL/GenBank/DDBJ databases">
        <authorList>
            <person name="Afonso C.L."/>
            <person name="Miller P.J."/>
            <person name="Scott M.A."/>
            <person name="Spackman E."/>
            <person name="Goraichik I."/>
            <person name="Dimitrov K.M."/>
            <person name="Suarez D.L."/>
            <person name="Swayne D.E."/>
        </authorList>
    </citation>
    <scope>NUCLEOTIDE SEQUENCE [LARGE SCALE GENOMIC DNA]</scope>
    <source>
        <strain evidence="2 3">A2P</strain>
    </source>
</reference>
<feature type="compositionally biased region" description="Low complexity" evidence="1">
    <location>
        <begin position="69"/>
        <end position="93"/>
    </location>
</feature>
<evidence type="ECO:0000256" key="1">
    <source>
        <dbReference type="SAM" id="MobiDB-lite"/>
    </source>
</evidence>
<dbReference type="SUPFAM" id="SSF49899">
    <property type="entry name" value="Concanavalin A-like lectins/glucanases"/>
    <property type="match status" value="1"/>
</dbReference>
<sequence>MSLLSDALDRLKKYNLGPFSLSSNPFGLTGAGGPDTNLEPMLGDVATVGQASADNAIAAEGSAAAAADSEDAAAGSAQSAQQDAQATAADRQATGLDRQATAADRQAVAQDRTAVEGSASAASTSATLSGQYAAAAGGAVPSVRLAWDTGTADADPGNGKVRLNSATVTAATALYVDNLDAAGASITTVLDRWTASTNTTKGTLRIAHRTDATKWLEFQVTGTVVDGTGYRKITVTGGTGPGGFGADDPVAVGFVRAGDVGAQGPAGPAGATGPTGATGDTGAVGPVGPITTYWCGTAGGTANALTAITSSGLSSLTRGQVVGLKIGAAANSGAATLNVDGIGGKAIQKNGAALVGGELVAGSTLFLQYDGAAFQLVGGSGSGPVNFPSTGQKTGAYTVTIADAGKLIPCSGTWTLSLPSVVAAGNGAVIPVANNGTGTITIDPAGTETANGSGAVAIAPGGNVILVSDGVSNWTVFGAISSITTLDPSAKGASVVLSNGNLSAKNPAGSWSVVRSTASVPSGKFYVENRLEVTDAGPGWAMFGLAASTVSMIDGNNLGSGVANSWSLSDAGTLYSNTASTSGWSPAWSAAGKVVGLHIDTTNVASIKGWFSVDGVMTGGGDPATGTNPAFIITGSPTLYLAMALISNMQMTLKVARNTWQYTPASGYSSFP</sequence>
<dbReference type="STRING" id="286727.SAMN02982917_5485"/>
<evidence type="ECO:0000313" key="2">
    <source>
        <dbReference type="EMBL" id="SMF83192.1"/>
    </source>
</evidence>
<accession>A0A1X7HB98</accession>